<dbReference type="InterPro" id="IPR007445">
    <property type="entry name" value="PilO"/>
</dbReference>
<dbReference type="Proteomes" id="UP000219573">
    <property type="component" value="Unassembled WGS sequence"/>
</dbReference>
<dbReference type="Pfam" id="PF04350">
    <property type="entry name" value="PilO"/>
    <property type="match status" value="1"/>
</dbReference>
<name>A0A285GVS2_9FIRM</name>
<feature type="coiled-coil region" evidence="1">
    <location>
        <begin position="59"/>
        <end position="90"/>
    </location>
</feature>
<dbReference type="InterPro" id="IPR014717">
    <property type="entry name" value="Transl_elong_EF1B/ribsomal_bS6"/>
</dbReference>
<dbReference type="GO" id="GO:0043107">
    <property type="term" value="P:type IV pilus-dependent motility"/>
    <property type="evidence" value="ECO:0007669"/>
    <property type="project" value="InterPro"/>
</dbReference>
<keyword evidence="4" id="KW-1185">Reference proteome</keyword>
<dbReference type="OrthoDB" id="1786548at2"/>
<sequence>MRSLLDKLQPREKKLLTLLLIVGVLFGLYSLYGLYQSYQEKLNSNKARLKKSIISLKAMNAKLAKKNIVENEYNRLLKELNERENQFLDQDENNKFLIDLNQIALDTGVKVLGIRPQKTEQEELYIKFPAIVRLQGSYSEIVAYIGQIKQLNYLTRIRDLSIEMIREGDYLQANIIIVSYALDRKGVE</sequence>
<dbReference type="AlphaFoldDB" id="A0A285GVS2"/>
<dbReference type="GO" id="GO:0043683">
    <property type="term" value="P:type IV pilus assembly"/>
    <property type="evidence" value="ECO:0007669"/>
    <property type="project" value="InterPro"/>
</dbReference>
<evidence type="ECO:0000313" key="3">
    <source>
        <dbReference type="EMBL" id="SNY27394.1"/>
    </source>
</evidence>
<dbReference type="EMBL" id="OBDZ01000011">
    <property type="protein sequence ID" value="SNY27394.1"/>
    <property type="molecule type" value="Genomic_DNA"/>
</dbReference>
<dbReference type="PANTHER" id="PTHR39555">
    <property type="entry name" value="FIMBRIAL ASSEMBLY PROTEIN PILO-LIKE PROTEIN-RELATED"/>
    <property type="match status" value="1"/>
</dbReference>
<evidence type="ECO:0000313" key="4">
    <source>
        <dbReference type="Proteomes" id="UP000219573"/>
    </source>
</evidence>
<accession>A0A285GVS2</accession>
<reference evidence="4" key="1">
    <citation type="submission" date="2017-09" db="EMBL/GenBank/DDBJ databases">
        <authorList>
            <person name="Varghese N."/>
            <person name="Submissions S."/>
        </authorList>
    </citation>
    <scope>NUCLEOTIDE SEQUENCE [LARGE SCALE GENOMIC DNA]</scope>
    <source>
        <strain evidence="4">MSL47</strain>
    </source>
</reference>
<keyword evidence="2" id="KW-0812">Transmembrane</keyword>
<keyword evidence="2" id="KW-1133">Transmembrane helix</keyword>
<protein>
    <submittedName>
        <fullName evidence="3">Tfp pilus assembly protein PilO</fullName>
    </submittedName>
</protein>
<dbReference type="PANTHER" id="PTHR39555:SF1">
    <property type="entry name" value="TYPE IV PILUS INNER MEMBRANE COMPONENT PILO"/>
    <property type="match status" value="1"/>
</dbReference>
<dbReference type="Gene3D" id="3.30.70.60">
    <property type="match status" value="1"/>
</dbReference>
<keyword evidence="2" id="KW-0472">Membrane</keyword>
<evidence type="ECO:0000256" key="2">
    <source>
        <dbReference type="SAM" id="Phobius"/>
    </source>
</evidence>
<evidence type="ECO:0000256" key="1">
    <source>
        <dbReference type="SAM" id="Coils"/>
    </source>
</evidence>
<feature type="transmembrane region" description="Helical" evidence="2">
    <location>
        <begin position="15"/>
        <end position="35"/>
    </location>
</feature>
<proteinExistence type="predicted"/>
<keyword evidence="1" id="KW-0175">Coiled coil</keyword>
<organism evidence="3 4">
    <name type="scientific">Orenia metallireducens</name>
    <dbReference type="NCBI Taxonomy" id="1413210"/>
    <lineage>
        <taxon>Bacteria</taxon>
        <taxon>Bacillati</taxon>
        <taxon>Bacillota</taxon>
        <taxon>Clostridia</taxon>
        <taxon>Halanaerobiales</taxon>
        <taxon>Halobacteroidaceae</taxon>
        <taxon>Orenia</taxon>
    </lineage>
</organism>
<gene>
    <name evidence="3" type="ORF">SAMN06265827_11116</name>
</gene>